<feature type="transmembrane region" description="Helical" evidence="1">
    <location>
        <begin position="53"/>
        <end position="72"/>
    </location>
</feature>
<proteinExistence type="predicted"/>
<evidence type="ECO:0000313" key="3">
    <source>
        <dbReference type="Proteomes" id="UP000589738"/>
    </source>
</evidence>
<protein>
    <submittedName>
        <fullName evidence="2">Uncharacterized protein</fullName>
    </submittedName>
</protein>
<dbReference type="EMBL" id="JACHLC010000003">
    <property type="protein sequence ID" value="MBB6371887.1"/>
    <property type="molecule type" value="Genomic_DNA"/>
</dbReference>
<feature type="transmembrane region" description="Helical" evidence="1">
    <location>
        <begin position="183"/>
        <end position="206"/>
    </location>
</feature>
<comment type="caution">
    <text evidence="2">The sequence shown here is derived from an EMBL/GenBank/DDBJ whole genome shotgun (WGS) entry which is preliminary data.</text>
</comment>
<keyword evidence="1" id="KW-1133">Transmembrane helix</keyword>
<sequence length="237" mass="27510">MRNLIDFGKYNRRRIILSNAQKLSVTNKVVIGLGFLLFAFLIININGNPVHNYVALGIIVLIFLAQIIQLSINDVKQLKLIVPDYKANMLSVDWMHYKLIHEYNLKIGQSDLVNLGLEDLNYNMLIVEANKPIKPSFNYNIPIILISVISLILANYSPLFQFIKLDGINDQAILLALKNIWKILTIVIIMFLFIIFSSFYFSYIYYDSAKGKYEQYLQKKELINFLIFHKNNPELNN</sequence>
<evidence type="ECO:0000256" key="1">
    <source>
        <dbReference type="SAM" id="Phobius"/>
    </source>
</evidence>
<feature type="transmembrane region" description="Helical" evidence="1">
    <location>
        <begin position="141"/>
        <end position="163"/>
    </location>
</feature>
<feature type="transmembrane region" description="Helical" evidence="1">
    <location>
        <begin position="29"/>
        <end position="47"/>
    </location>
</feature>
<accession>A0A841N5U8</accession>
<reference evidence="2 3" key="1">
    <citation type="submission" date="2020-08" db="EMBL/GenBank/DDBJ databases">
        <title>Functional genomics of gut bacteria from endangered species of beetles.</title>
        <authorList>
            <person name="Carlos-Shanley C."/>
        </authorList>
    </citation>
    <scope>NUCLEOTIDE SEQUENCE [LARGE SCALE GENOMIC DNA]</scope>
    <source>
        <strain evidence="2 3">S00136</strain>
    </source>
</reference>
<keyword evidence="1" id="KW-0812">Transmembrane</keyword>
<name>A0A841N5U8_9FLAO</name>
<keyword evidence="1" id="KW-0472">Membrane</keyword>
<dbReference type="RefSeq" id="WP_184165103.1">
    <property type="nucleotide sequence ID" value="NZ_JACHLC010000003.1"/>
</dbReference>
<evidence type="ECO:0000313" key="2">
    <source>
        <dbReference type="EMBL" id="MBB6371887.1"/>
    </source>
</evidence>
<keyword evidence="3" id="KW-1185">Reference proteome</keyword>
<organism evidence="2 3">
    <name type="scientific">Chryseobacterium shigense</name>
    <dbReference type="NCBI Taxonomy" id="297244"/>
    <lineage>
        <taxon>Bacteria</taxon>
        <taxon>Pseudomonadati</taxon>
        <taxon>Bacteroidota</taxon>
        <taxon>Flavobacteriia</taxon>
        <taxon>Flavobacteriales</taxon>
        <taxon>Weeksellaceae</taxon>
        <taxon>Chryseobacterium group</taxon>
        <taxon>Chryseobacterium</taxon>
    </lineage>
</organism>
<dbReference type="AlphaFoldDB" id="A0A841N5U8"/>
<dbReference type="Proteomes" id="UP000589738">
    <property type="component" value="Unassembled WGS sequence"/>
</dbReference>
<gene>
    <name evidence="2" type="ORF">HNP36_002972</name>
</gene>